<dbReference type="Gene3D" id="1.25.40.20">
    <property type="entry name" value="Ankyrin repeat-containing domain"/>
    <property type="match status" value="1"/>
</dbReference>
<keyword evidence="2 3" id="KW-0040">ANK repeat</keyword>
<dbReference type="PANTHER" id="PTHR24173">
    <property type="entry name" value="ANKYRIN REPEAT CONTAINING"/>
    <property type="match status" value="1"/>
</dbReference>
<dbReference type="InterPro" id="IPR036770">
    <property type="entry name" value="Ankyrin_rpt-contain_sf"/>
</dbReference>
<reference evidence="4 5" key="1">
    <citation type="submission" date="2018-02" db="EMBL/GenBank/DDBJ databases">
        <title>The genomes of Aspergillus section Nigri reveals drivers in fungal speciation.</title>
        <authorList>
            <consortium name="DOE Joint Genome Institute"/>
            <person name="Vesth T.C."/>
            <person name="Nybo J."/>
            <person name="Theobald S."/>
            <person name="Brandl J."/>
            <person name="Frisvad J.C."/>
            <person name="Nielsen K.F."/>
            <person name="Lyhne E.K."/>
            <person name="Kogle M.E."/>
            <person name="Kuo A."/>
            <person name="Riley R."/>
            <person name="Clum A."/>
            <person name="Nolan M."/>
            <person name="Lipzen A."/>
            <person name="Salamov A."/>
            <person name="Henrissat B."/>
            <person name="Wiebenga A."/>
            <person name="De vries R.P."/>
            <person name="Grigoriev I.V."/>
            <person name="Mortensen U.H."/>
            <person name="Andersen M.R."/>
            <person name="Baker S.E."/>
        </authorList>
    </citation>
    <scope>NUCLEOTIDE SEQUENCE [LARGE SCALE GENOMIC DNA]</scope>
    <source>
        <strain evidence="4 5">CBS 121057</strain>
    </source>
</reference>
<dbReference type="Pfam" id="PF12796">
    <property type="entry name" value="Ank_2"/>
    <property type="match status" value="1"/>
</dbReference>
<evidence type="ECO:0000256" key="2">
    <source>
        <dbReference type="ARBA" id="ARBA00023043"/>
    </source>
</evidence>
<accession>A0A319F0L0</accession>
<dbReference type="PROSITE" id="PS50297">
    <property type="entry name" value="ANK_REP_REGION"/>
    <property type="match status" value="2"/>
</dbReference>
<dbReference type="Proteomes" id="UP000248423">
    <property type="component" value="Unassembled WGS sequence"/>
</dbReference>
<protein>
    <submittedName>
        <fullName evidence="4">Ankyrin</fullName>
    </submittedName>
</protein>
<dbReference type="AlphaFoldDB" id="A0A319F0L0"/>
<feature type="repeat" description="ANK" evidence="3">
    <location>
        <begin position="379"/>
        <end position="405"/>
    </location>
</feature>
<organism evidence="4 5">
    <name type="scientific">Aspergillus sclerotiicarbonarius (strain CBS 121057 / IBT 28362)</name>
    <dbReference type="NCBI Taxonomy" id="1448318"/>
    <lineage>
        <taxon>Eukaryota</taxon>
        <taxon>Fungi</taxon>
        <taxon>Dikarya</taxon>
        <taxon>Ascomycota</taxon>
        <taxon>Pezizomycotina</taxon>
        <taxon>Eurotiomycetes</taxon>
        <taxon>Eurotiomycetidae</taxon>
        <taxon>Eurotiales</taxon>
        <taxon>Aspergillaceae</taxon>
        <taxon>Aspergillus</taxon>
        <taxon>Aspergillus subgen. Circumdati</taxon>
    </lineage>
</organism>
<dbReference type="PROSITE" id="PS50088">
    <property type="entry name" value="ANK_REPEAT"/>
    <property type="match status" value="2"/>
</dbReference>
<dbReference type="InterPro" id="IPR002110">
    <property type="entry name" value="Ankyrin_rpt"/>
</dbReference>
<keyword evidence="1" id="KW-0677">Repeat</keyword>
<dbReference type="PANTHER" id="PTHR24173:SF74">
    <property type="entry name" value="ANKYRIN REPEAT DOMAIN-CONTAINING PROTEIN 16"/>
    <property type="match status" value="1"/>
</dbReference>
<evidence type="ECO:0000313" key="5">
    <source>
        <dbReference type="Proteomes" id="UP000248423"/>
    </source>
</evidence>
<gene>
    <name evidence="4" type="ORF">BO78DRAFT_405773</name>
</gene>
<evidence type="ECO:0000256" key="1">
    <source>
        <dbReference type="ARBA" id="ARBA00022737"/>
    </source>
</evidence>
<dbReference type="OrthoDB" id="444631at2759"/>
<feature type="repeat" description="ANK" evidence="3">
    <location>
        <begin position="341"/>
        <end position="373"/>
    </location>
</feature>
<dbReference type="STRING" id="1448318.A0A319F0L0"/>
<keyword evidence="5" id="KW-1185">Reference proteome</keyword>
<proteinExistence type="predicted"/>
<sequence length="473" mass="54026">MRCLRIAGFFDEDIITSLLDSPRLEEEGFCFPRSCRTDKAIKARWTGFPDRLKRLYLHRKIQKHPRSPCAFTCWVQEVLEHQLGTTPEVEQKDEWIAKLVDVTISGHYEPANLLSPERCESWTERIQSESWDSIDQSIPIILACSAIKRGDCAELQTALQSGLQTQRPCLRFGVITLDVAARMGNKEIARTLVEHGCPMSYDVIWNPFYVVSVSAVARNKEALEVWVEHLYRTHPNSNIPAWECSQAVRKLARRGDIEMMEFLMKRYPTTLHDQIGALPTAIEGGQCAAVQWLLARLGAPLPPHRGRQLLLYVLDHCPRDKRWRMVQLLLEHGVDPNEDARFRTPLEAAVAAGEVDIATMLVQYGANFNERLPPGLHLRKQSPLMLAVRQRSAPLVRLLLENGADRVYTWKRKRYTVCHDVKQVRNLERVLRELGWEEEEVKPEAGDYWVLGEKLRDTARDRAAATGRLAGGA</sequence>
<evidence type="ECO:0000256" key="3">
    <source>
        <dbReference type="PROSITE-ProRule" id="PRU00023"/>
    </source>
</evidence>
<dbReference type="EMBL" id="KZ826334">
    <property type="protein sequence ID" value="PYI08539.1"/>
    <property type="molecule type" value="Genomic_DNA"/>
</dbReference>
<dbReference type="SUPFAM" id="SSF48403">
    <property type="entry name" value="Ankyrin repeat"/>
    <property type="match status" value="1"/>
</dbReference>
<dbReference type="VEuPathDB" id="FungiDB:BO78DRAFT_405773"/>
<evidence type="ECO:0000313" key="4">
    <source>
        <dbReference type="EMBL" id="PYI08539.1"/>
    </source>
</evidence>
<name>A0A319F0L0_ASPSB</name>
<dbReference type="SMART" id="SM00248">
    <property type="entry name" value="ANK"/>
    <property type="match status" value="5"/>
</dbReference>